<comment type="similarity">
    <text evidence="2">Belongs to the class-I pyridoxal-phosphate-dependent aminotransferase family.</text>
</comment>
<evidence type="ECO:0000256" key="2">
    <source>
        <dbReference type="ARBA" id="ARBA00007441"/>
    </source>
</evidence>
<comment type="cofactor">
    <cofactor evidence="1">
        <name>pyridoxal 5'-phosphate</name>
        <dbReference type="ChEBI" id="CHEBI:597326"/>
    </cofactor>
</comment>
<dbReference type="EMBL" id="JQBR01000020">
    <property type="protein sequence ID" value="KRN64100.1"/>
    <property type="molecule type" value="Genomic_DNA"/>
</dbReference>
<dbReference type="InterPro" id="IPR015422">
    <property type="entry name" value="PyrdxlP-dep_Trfase_small"/>
</dbReference>
<evidence type="ECO:0000313" key="9">
    <source>
        <dbReference type="Proteomes" id="UP000051568"/>
    </source>
</evidence>
<evidence type="ECO:0000256" key="4">
    <source>
        <dbReference type="ARBA" id="ARBA00022576"/>
    </source>
</evidence>
<keyword evidence="9" id="KW-1185">Reference proteome</keyword>
<evidence type="ECO:0000256" key="6">
    <source>
        <dbReference type="ARBA" id="ARBA00022898"/>
    </source>
</evidence>
<dbReference type="GO" id="GO:1901605">
    <property type="term" value="P:alpha-amino acid metabolic process"/>
    <property type="evidence" value="ECO:0007669"/>
    <property type="project" value="TreeGrafter"/>
</dbReference>
<dbReference type="STRING" id="319652.IV80_GL000945"/>
<name>A0A0R2IQR1_9LACO</name>
<dbReference type="Gene3D" id="3.90.1150.10">
    <property type="entry name" value="Aspartate Aminotransferase, domain 1"/>
    <property type="match status" value="1"/>
</dbReference>
<evidence type="ECO:0000313" key="8">
    <source>
        <dbReference type="EMBL" id="KRN64100.1"/>
    </source>
</evidence>
<dbReference type="GO" id="GO:0030170">
    <property type="term" value="F:pyridoxal phosphate binding"/>
    <property type="evidence" value="ECO:0007669"/>
    <property type="project" value="InterPro"/>
</dbReference>
<dbReference type="InterPro" id="IPR015424">
    <property type="entry name" value="PyrdxlP-dep_Trfase"/>
</dbReference>
<dbReference type="FunFam" id="3.40.640.10:FF:000053">
    <property type="entry name" value="Aminotransferase, class I"/>
    <property type="match status" value="1"/>
</dbReference>
<feature type="domain" description="Aminotransferase class I/classII large" evidence="7">
    <location>
        <begin position="44"/>
        <end position="384"/>
    </location>
</feature>
<evidence type="ECO:0000259" key="7">
    <source>
        <dbReference type="Pfam" id="PF00155"/>
    </source>
</evidence>
<comment type="caution">
    <text evidence="8">The sequence shown here is derived from an EMBL/GenBank/DDBJ whole genome shotgun (WGS) entry which is preliminary data.</text>
</comment>
<sequence>MEEEFASRVSLTSKSGLNAIYPSQDPEMISFTGGFPDASLFPKEELAQSFQSAITSKPAPLQYQVGDESLALRKKIATLLTNDGTPTDSAFVMMTQGAQQGLDLVAKLLINKGDGLVVEGPTYIGALAAFDAYEPTYYSVGMQDDGMNLSDLKKILIQKSVKMIYTIPDFQNPTGIVMSMEKRRQLIALANKYDVIILEDAPYRWLRYEGRSLPSLKALDTQSRVIQLGSFSKILAPGLRLGWLTAGNDLYSRLQELKAASDLETSNIMIQTVNAYLTDYSLDAHLRKLQQSYRVKRDAMMQAMQKYLPAQASYSFPKGGFFTWVTMPDGFDFEKAQTRLLLPNFHVMVIPATHLFPGDGHKNGARVSFSTVSLSQIDSGIKRLGEGLSVGSQKQSI</sequence>
<dbReference type="Gene3D" id="3.40.640.10">
    <property type="entry name" value="Type I PLP-dependent aspartate aminotransferase-like (Major domain)"/>
    <property type="match status" value="1"/>
</dbReference>
<evidence type="ECO:0000256" key="5">
    <source>
        <dbReference type="ARBA" id="ARBA00022679"/>
    </source>
</evidence>
<keyword evidence="5 8" id="KW-0808">Transferase</keyword>
<protein>
    <submittedName>
        <fullName evidence="8">Aminotransferase</fullName>
    </submittedName>
</protein>
<dbReference type="PATRIC" id="fig|319652.3.peg.951"/>
<comment type="subunit">
    <text evidence="3">Homodimer.</text>
</comment>
<dbReference type="Pfam" id="PF00155">
    <property type="entry name" value="Aminotran_1_2"/>
    <property type="match status" value="1"/>
</dbReference>
<accession>A0A0R2IQR1</accession>
<evidence type="ECO:0000256" key="1">
    <source>
        <dbReference type="ARBA" id="ARBA00001933"/>
    </source>
</evidence>
<dbReference type="InterPro" id="IPR015421">
    <property type="entry name" value="PyrdxlP-dep_Trfase_major"/>
</dbReference>
<dbReference type="CDD" id="cd00609">
    <property type="entry name" value="AAT_like"/>
    <property type="match status" value="1"/>
</dbReference>
<dbReference type="Proteomes" id="UP000051568">
    <property type="component" value="Unassembled WGS sequence"/>
</dbReference>
<gene>
    <name evidence="8" type="ORF">IV80_GL000945</name>
</gene>
<keyword evidence="6" id="KW-0663">Pyridoxal phosphate</keyword>
<dbReference type="OrthoDB" id="9802328at2"/>
<proteinExistence type="inferred from homology"/>
<dbReference type="PANTHER" id="PTHR42790:SF19">
    <property type="entry name" value="KYNURENINE_ALPHA-AMINOADIPATE AMINOTRANSFERASE, MITOCHONDRIAL"/>
    <property type="match status" value="1"/>
</dbReference>
<dbReference type="AlphaFoldDB" id="A0A0R2IQR1"/>
<dbReference type="InterPro" id="IPR050859">
    <property type="entry name" value="Class-I_PLP-dep_aminotransf"/>
</dbReference>
<dbReference type="PANTHER" id="PTHR42790">
    <property type="entry name" value="AMINOTRANSFERASE"/>
    <property type="match status" value="1"/>
</dbReference>
<dbReference type="GO" id="GO:0008483">
    <property type="term" value="F:transaminase activity"/>
    <property type="evidence" value="ECO:0007669"/>
    <property type="project" value="UniProtKB-KW"/>
</dbReference>
<dbReference type="SUPFAM" id="SSF53383">
    <property type="entry name" value="PLP-dependent transferases"/>
    <property type="match status" value="1"/>
</dbReference>
<keyword evidence="4 8" id="KW-0032">Aminotransferase</keyword>
<dbReference type="InterPro" id="IPR004839">
    <property type="entry name" value="Aminotransferase_I/II_large"/>
</dbReference>
<evidence type="ECO:0000256" key="3">
    <source>
        <dbReference type="ARBA" id="ARBA00011738"/>
    </source>
</evidence>
<reference evidence="8 9" key="1">
    <citation type="journal article" date="2015" name="Genome Announc.">
        <title>Expanding the biotechnology potential of lactobacilli through comparative genomics of 213 strains and associated genera.</title>
        <authorList>
            <person name="Sun Z."/>
            <person name="Harris H.M."/>
            <person name="McCann A."/>
            <person name="Guo C."/>
            <person name="Argimon S."/>
            <person name="Zhang W."/>
            <person name="Yang X."/>
            <person name="Jeffery I.B."/>
            <person name="Cooney J.C."/>
            <person name="Kagawa T.F."/>
            <person name="Liu W."/>
            <person name="Song Y."/>
            <person name="Salvetti E."/>
            <person name="Wrobel A."/>
            <person name="Rasinkangas P."/>
            <person name="Parkhill J."/>
            <person name="Rea M.C."/>
            <person name="O'Sullivan O."/>
            <person name="Ritari J."/>
            <person name="Douillard F.P."/>
            <person name="Paul Ross R."/>
            <person name="Yang R."/>
            <person name="Briner A.E."/>
            <person name="Felis G.E."/>
            <person name="de Vos W.M."/>
            <person name="Barrangou R."/>
            <person name="Klaenhammer T.R."/>
            <person name="Caufield P.W."/>
            <person name="Cui Y."/>
            <person name="Zhang H."/>
            <person name="O'Toole P.W."/>
        </authorList>
    </citation>
    <scope>NUCLEOTIDE SEQUENCE [LARGE SCALE GENOMIC DNA]</scope>
    <source>
        <strain evidence="8 9">DSM 17757</strain>
    </source>
</reference>
<organism evidence="8 9">
    <name type="scientific">Pediococcus cellicola</name>
    <dbReference type="NCBI Taxonomy" id="319652"/>
    <lineage>
        <taxon>Bacteria</taxon>
        <taxon>Bacillati</taxon>
        <taxon>Bacillota</taxon>
        <taxon>Bacilli</taxon>
        <taxon>Lactobacillales</taxon>
        <taxon>Lactobacillaceae</taxon>
        <taxon>Pediococcus</taxon>
    </lineage>
</organism>
<dbReference type="RefSeq" id="WP_057752923.1">
    <property type="nucleotide sequence ID" value="NZ_BJVH01000025.1"/>
</dbReference>